<keyword evidence="5" id="KW-0436">Ligase</keyword>
<sequence length="180" mass="20718">MSKKELRKLMLTKLKAMSCTDRQAWSVWGSQQLFQTAYYQQAKTVATFLSLPHEFDTQMLIDQAQKDGKRLLVPKTDGKRDMIFVEYDPEQLVQSTFGIWEPISSEAVPASEIDLIQVPGLVWNPARYRIGYGGGYYDRYLKTYQGKTVSILCSWQEADFQEEAFDCAVEEVIIYEDLDG</sequence>
<dbReference type="GO" id="GO:0030272">
    <property type="term" value="F:5-formyltetrahydrofolate cyclo-ligase activity"/>
    <property type="evidence" value="ECO:0007669"/>
    <property type="project" value="UniProtKB-EC"/>
</dbReference>
<comment type="cofactor">
    <cofactor evidence="4">
        <name>Mg(2+)</name>
        <dbReference type="ChEBI" id="CHEBI:18420"/>
    </cofactor>
</comment>
<keyword evidence="4" id="KW-0460">Magnesium</keyword>
<keyword evidence="6" id="KW-1185">Reference proteome</keyword>
<accession>A0ABX7YJ02</accession>
<dbReference type="InterPro" id="IPR024185">
    <property type="entry name" value="FTHF_cligase-like_sf"/>
</dbReference>
<dbReference type="SUPFAM" id="SSF100950">
    <property type="entry name" value="NagB/RpiA/CoA transferase-like"/>
    <property type="match status" value="1"/>
</dbReference>
<dbReference type="EC" id="6.3.3.2" evidence="4"/>
<protein>
    <recommendedName>
        <fullName evidence="4">5-formyltetrahydrofolate cyclo-ligase</fullName>
        <ecNumber evidence="4">6.3.3.2</ecNumber>
    </recommendedName>
</protein>
<evidence type="ECO:0000256" key="4">
    <source>
        <dbReference type="RuleBase" id="RU361279"/>
    </source>
</evidence>
<evidence type="ECO:0000313" key="5">
    <source>
        <dbReference type="EMBL" id="QUE53740.1"/>
    </source>
</evidence>
<keyword evidence="4" id="KW-0479">Metal-binding</keyword>
<evidence type="ECO:0000256" key="2">
    <source>
        <dbReference type="ARBA" id="ARBA00022741"/>
    </source>
</evidence>
<proteinExistence type="inferred from homology"/>
<dbReference type="Pfam" id="PF01812">
    <property type="entry name" value="5-FTHF_cyc-lig"/>
    <property type="match status" value="1"/>
</dbReference>
<dbReference type="PANTHER" id="PTHR23407:SF1">
    <property type="entry name" value="5-FORMYLTETRAHYDROFOLATE CYCLO-LIGASE"/>
    <property type="match status" value="1"/>
</dbReference>
<dbReference type="PIRSF" id="PIRSF006806">
    <property type="entry name" value="FTHF_cligase"/>
    <property type="match status" value="1"/>
</dbReference>
<keyword evidence="3 4" id="KW-0067">ATP-binding</keyword>
<name>A0ABX7YJ02_9STRE</name>
<evidence type="ECO:0000256" key="1">
    <source>
        <dbReference type="ARBA" id="ARBA00010638"/>
    </source>
</evidence>
<dbReference type="InterPro" id="IPR002698">
    <property type="entry name" value="FTHF_cligase"/>
</dbReference>
<dbReference type="InterPro" id="IPR037171">
    <property type="entry name" value="NagB/RpiA_transferase-like"/>
</dbReference>
<dbReference type="Gene3D" id="3.40.50.10420">
    <property type="entry name" value="NagB/RpiA/CoA transferase-like"/>
    <property type="match status" value="1"/>
</dbReference>
<dbReference type="Proteomes" id="UP000677616">
    <property type="component" value="Chromosome"/>
</dbReference>
<dbReference type="PANTHER" id="PTHR23407">
    <property type="entry name" value="ATPASE INHIBITOR/5-FORMYLTETRAHYDROFOLATE CYCLO-LIGASE"/>
    <property type="match status" value="1"/>
</dbReference>
<evidence type="ECO:0000313" key="6">
    <source>
        <dbReference type="Proteomes" id="UP000677616"/>
    </source>
</evidence>
<dbReference type="EMBL" id="CP073084">
    <property type="protein sequence ID" value="QUE53740.1"/>
    <property type="molecule type" value="Genomic_DNA"/>
</dbReference>
<keyword evidence="2 4" id="KW-0547">Nucleotide-binding</keyword>
<comment type="catalytic activity">
    <reaction evidence="4">
        <text>(6S)-5-formyl-5,6,7,8-tetrahydrofolate + ATP = (6R)-5,10-methenyltetrahydrofolate + ADP + phosphate</text>
        <dbReference type="Rhea" id="RHEA:10488"/>
        <dbReference type="ChEBI" id="CHEBI:30616"/>
        <dbReference type="ChEBI" id="CHEBI:43474"/>
        <dbReference type="ChEBI" id="CHEBI:57455"/>
        <dbReference type="ChEBI" id="CHEBI:57457"/>
        <dbReference type="ChEBI" id="CHEBI:456216"/>
        <dbReference type="EC" id="6.3.3.2"/>
    </reaction>
</comment>
<gene>
    <name evidence="5" type="ORF">INT76_07860</name>
</gene>
<evidence type="ECO:0000256" key="3">
    <source>
        <dbReference type="ARBA" id="ARBA00022840"/>
    </source>
</evidence>
<reference evidence="5 6" key="1">
    <citation type="submission" date="2021-04" db="EMBL/GenBank/DDBJ databases">
        <title>Complete genome sequence of a novel Streptococcus species.</title>
        <authorList>
            <person name="Teng J.L.L."/>
        </authorList>
    </citation>
    <scope>NUCLEOTIDE SEQUENCE [LARGE SCALE GENOMIC DNA]</scope>
    <source>
        <strain evidence="5 6">HKU75</strain>
    </source>
</reference>
<comment type="similarity">
    <text evidence="1 4">Belongs to the 5-formyltetrahydrofolate cyclo-ligase family.</text>
</comment>
<organism evidence="5 6">
    <name type="scientific">Streptococcus oriscaviae</name>
    <dbReference type="NCBI Taxonomy" id="2781599"/>
    <lineage>
        <taxon>Bacteria</taxon>
        <taxon>Bacillati</taxon>
        <taxon>Bacillota</taxon>
        <taxon>Bacilli</taxon>
        <taxon>Lactobacillales</taxon>
        <taxon>Streptococcaceae</taxon>
        <taxon>Streptococcus</taxon>
    </lineage>
</organism>
<dbReference type="NCBIfam" id="TIGR02727">
    <property type="entry name" value="MTHFS_bact"/>
    <property type="match status" value="1"/>
</dbReference>
<dbReference type="RefSeq" id="WP_212569904.1">
    <property type="nucleotide sequence ID" value="NZ_CP073084.1"/>
</dbReference>